<evidence type="ECO:0000313" key="1">
    <source>
        <dbReference type="EMBL" id="KAJ5161511.1"/>
    </source>
</evidence>
<gene>
    <name evidence="1" type="ORF">N7492_006903</name>
</gene>
<reference evidence="1" key="1">
    <citation type="submission" date="2022-11" db="EMBL/GenBank/DDBJ databases">
        <authorList>
            <person name="Petersen C."/>
        </authorList>
    </citation>
    <scope>NUCLEOTIDE SEQUENCE</scope>
    <source>
        <strain evidence="1">IBT 21917</strain>
    </source>
</reference>
<comment type="caution">
    <text evidence="1">The sequence shown here is derived from an EMBL/GenBank/DDBJ whole genome shotgun (WGS) entry which is preliminary data.</text>
</comment>
<dbReference type="EMBL" id="JAPQKO010000005">
    <property type="protein sequence ID" value="KAJ5161511.1"/>
    <property type="molecule type" value="Genomic_DNA"/>
</dbReference>
<dbReference type="Proteomes" id="UP001146351">
    <property type="component" value="Unassembled WGS sequence"/>
</dbReference>
<evidence type="ECO:0000313" key="2">
    <source>
        <dbReference type="Proteomes" id="UP001146351"/>
    </source>
</evidence>
<name>A0A9W9I1A0_9EURO</name>
<proteinExistence type="predicted"/>
<dbReference type="AlphaFoldDB" id="A0A9W9I1A0"/>
<organism evidence="1 2">
    <name type="scientific">Penicillium capsulatum</name>
    <dbReference type="NCBI Taxonomy" id="69766"/>
    <lineage>
        <taxon>Eukaryota</taxon>
        <taxon>Fungi</taxon>
        <taxon>Dikarya</taxon>
        <taxon>Ascomycota</taxon>
        <taxon>Pezizomycotina</taxon>
        <taxon>Eurotiomycetes</taxon>
        <taxon>Eurotiomycetidae</taxon>
        <taxon>Eurotiales</taxon>
        <taxon>Aspergillaceae</taxon>
        <taxon>Penicillium</taxon>
    </lineage>
</organism>
<accession>A0A9W9I1A0</accession>
<reference evidence="1" key="2">
    <citation type="journal article" date="2023" name="IMA Fungus">
        <title>Comparative genomic study of the Penicillium genus elucidates a diverse pangenome and 15 lateral gene transfer events.</title>
        <authorList>
            <person name="Petersen C."/>
            <person name="Sorensen T."/>
            <person name="Nielsen M.R."/>
            <person name="Sondergaard T.E."/>
            <person name="Sorensen J.L."/>
            <person name="Fitzpatrick D.A."/>
            <person name="Frisvad J.C."/>
            <person name="Nielsen K.L."/>
        </authorList>
    </citation>
    <scope>NUCLEOTIDE SEQUENCE</scope>
    <source>
        <strain evidence="1">IBT 21917</strain>
    </source>
</reference>
<protein>
    <submittedName>
        <fullName evidence="1">Uncharacterized protein</fullName>
    </submittedName>
</protein>
<sequence length="109" mass="12370">MGFPPPSSWSGARYDLEDSRDSVVTGIEALLFPPTDDRCWSQTSSTLDYWRMQADRDRHGRDPRVLSVGKSPCTRNGRLSWKSSELSFQRVTDSETKKKESEGVSVLRT</sequence>
<keyword evidence="2" id="KW-1185">Reference proteome</keyword>